<dbReference type="EMBL" id="SMOL01000781">
    <property type="protein sequence ID" value="KAB2595874.1"/>
    <property type="molecule type" value="Genomic_DNA"/>
</dbReference>
<dbReference type="OrthoDB" id="1164063at2759"/>
<reference evidence="7" key="2">
    <citation type="submission" date="2019-10" db="EMBL/GenBank/DDBJ databases">
        <title>A de novo genome assembly of a pear dwarfing rootstock.</title>
        <authorList>
            <person name="Wang F."/>
            <person name="Wang J."/>
            <person name="Li S."/>
            <person name="Zhang Y."/>
            <person name="Fang M."/>
            <person name="Ma L."/>
            <person name="Zhao Y."/>
            <person name="Jiang S."/>
        </authorList>
    </citation>
    <scope>NUCLEOTIDE SEQUENCE [LARGE SCALE GENOMIC DNA]</scope>
</reference>
<keyword evidence="1" id="KW-0815">Transposition</keyword>
<comment type="caution">
    <text evidence="6">The sequence shown here is derived from an EMBL/GenBank/DDBJ whole genome shotgun (WGS) entry which is preliminary data.</text>
</comment>
<reference evidence="6 7" key="3">
    <citation type="submission" date="2019-11" db="EMBL/GenBank/DDBJ databases">
        <title>A de novo genome assembly of a pear dwarfing rootstock.</title>
        <authorList>
            <person name="Wang F."/>
            <person name="Wang J."/>
            <person name="Li S."/>
            <person name="Zhang Y."/>
            <person name="Fang M."/>
            <person name="Ma L."/>
            <person name="Zhao Y."/>
            <person name="Jiang S."/>
        </authorList>
    </citation>
    <scope>NUCLEOTIDE SEQUENCE [LARGE SCALE GENOMIC DNA]</scope>
    <source>
        <strain evidence="6">S2</strain>
        <tissue evidence="6">Leaf</tissue>
    </source>
</reference>
<keyword evidence="7" id="KW-1185">Reference proteome</keyword>
<keyword evidence="2" id="KW-0238">DNA-binding</keyword>
<feature type="compositionally biased region" description="Acidic residues" evidence="4">
    <location>
        <begin position="104"/>
        <end position="117"/>
    </location>
</feature>
<evidence type="ECO:0000256" key="2">
    <source>
        <dbReference type="ARBA" id="ARBA00023125"/>
    </source>
</evidence>
<reference evidence="6 7" key="1">
    <citation type="submission" date="2019-09" db="EMBL/GenBank/DDBJ databases">
        <authorList>
            <person name="Ou C."/>
        </authorList>
    </citation>
    <scope>NUCLEOTIDE SEQUENCE [LARGE SCALE GENOMIC DNA]</scope>
    <source>
        <strain evidence="6">S2</strain>
        <tissue evidence="6">Leaf</tissue>
    </source>
</reference>
<dbReference type="AlphaFoldDB" id="A0A5N5FBJ0"/>
<name>A0A5N5FBJ0_9ROSA</name>
<feature type="compositionally biased region" description="Low complexity" evidence="4">
    <location>
        <begin position="740"/>
        <end position="753"/>
    </location>
</feature>
<feature type="region of interest" description="Disordered" evidence="4">
    <location>
        <begin position="646"/>
        <end position="666"/>
    </location>
</feature>
<protein>
    <recommendedName>
        <fullName evidence="5">Transposase MuDR plant domain-containing protein</fullName>
    </recommendedName>
</protein>
<feature type="region of interest" description="Disordered" evidence="4">
    <location>
        <begin position="1"/>
        <end position="22"/>
    </location>
</feature>
<evidence type="ECO:0000313" key="6">
    <source>
        <dbReference type="EMBL" id="KAB2595874.1"/>
    </source>
</evidence>
<feature type="region of interest" description="Disordered" evidence="4">
    <location>
        <begin position="738"/>
        <end position="775"/>
    </location>
</feature>
<feature type="region of interest" description="Disordered" evidence="4">
    <location>
        <begin position="67"/>
        <end position="133"/>
    </location>
</feature>
<feature type="compositionally biased region" description="Basic and acidic residues" evidence="4">
    <location>
        <begin position="67"/>
        <end position="80"/>
    </location>
</feature>
<evidence type="ECO:0000256" key="4">
    <source>
        <dbReference type="SAM" id="MobiDB-lite"/>
    </source>
</evidence>
<dbReference type="InterPro" id="IPR001207">
    <property type="entry name" value="Transposase_mutator"/>
</dbReference>
<feature type="compositionally biased region" description="Low complexity" evidence="4">
    <location>
        <begin position="649"/>
        <end position="663"/>
    </location>
</feature>
<evidence type="ECO:0000256" key="3">
    <source>
        <dbReference type="ARBA" id="ARBA00023172"/>
    </source>
</evidence>
<feature type="compositionally biased region" description="Polar residues" evidence="4">
    <location>
        <begin position="118"/>
        <end position="131"/>
    </location>
</feature>
<proteinExistence type="predicted"/>
<accession>A0A5N5FBJ0</accession>
<sequence>MGRRHRADRGNHFPQVIEDLTQPPLSQAQINYEESFNEFPTELFKERIVLYHGELQYYYDVPTQTKECEYDGDGEQKSDTENSLYEESDNDGDTGDSDTNNSLYDEDNDAMLEDDNFNDNADTPESFTGCSKKQKKKKNNWEADIQVEDLNMDEKQYNSHELHSLLNSDEEGYGRRCKEFNVDTDMENPQFDQAIQKYGVLGSYECKIGKNDRIRLSAKCKQDCNWRLFASVMQGENTFQIKSYTPGHACSKGFSNKNITSTFLSERYMVRIKDDPKIKKTTLQSEIYRDLGYEVSTDQCYKSKRKAITLIEGTYAQQYEKLWEYCEEVRKTNIGGTMMMKVDPPYFQRLYVCLDACKQGFVSSCRPLIGSWCWFLQLLIDDLGPISERGWTFISDQQKGLDKAFQSVVPKASHRWCVRHLYGNFKQLFKGQALKDKLGGAAMASNEIDFNCEMEKLKELDEEAYKWLKKRDPNMRARHRFSSKLKCDMLLNNLCECFNSWILAARDKPILTMLEMIKCKIMRRLQVKRDLISKFEGPVCPKIQGKLEKNKTLSRRFRPVYCGNGVFQVGDSLVDQHLVNLTKTCSCKRWELNGIPSEEFVDQCYTPYAYLRAYYPVIYPIKGMKYWPKVKQTPVLPPRFHPPQNFVQPTITRGPRGGTFTTPNVSRTPITCQIETSLIGTKTSSQANWPPMPQIVLCSNMSRAREGTFIIPNVTRLPMPQTAPGTSMYMPSISRLSIQTTPSTSSTSTTSHSWKPPDKAVYTMNSTTSSKKKNI</sequence>
<dbReference type="GO" id="GO:0004803">
    <property type="term" value="F:transposase activity"/>
    <property type="evidence" value="ECO:0007669"/>
    <property type="project" value="InterPro"/>
</dbReference>
<evidence type="ECO:0000259" key="5">
    <source>
        <dbReference type="Pfam" id="PF03108"/>
    </source>
</evidence>
<feature type="compositionally biased region" description="Acidic residues" evidence="4">
    <location>
        <begin position="84"/>
        <end position="96"/>
    </location>
</feature>
<feature type="domain" description="Transposase MuDR plant" evidence="5">
    <location>
        <begin position="191"/>
        <end position="241"/>
    </location>
</feature>
<dbReference type="Proteomes" id="UP000327157">
    <property type="component" value="Chromosome 7"/>
</dbReference>
<gene>
    <name evidence="6" type="ORF">D8674_031324</name>
</gene>
<dbReference type="PANTHER" id="PTHR31973:SF199">
    <property type="entry name" value="SWIM-TYPE DOMAIN-CONTAINING PROTEIN"/>
    <property type="match status" value="1"/>
</dbReference>
<dbReference type="GO" id="GO:0006313">
    <property type="term" value="P:DNA transposition"/>
    <property type="evidence" value="ECO:0007669"/>
    <property type="project" value="InterPro"/>
</dbReference>
<organism evidence="6 7">
    <name type="scientific">Pyrus ussuriensis x Pyrus communis</name>
    <dbReference type="NCBI Taxonomy" id="2448454"/>
    <lineage>
        <taxon>Eukaryota</taxon>
        <taxon>Viridiplantae</taxon>
        <taxon>Streptophyta</taxon>
        <taxon>Embryophyta</taxon>
        <taxon>Tracheophyta</taxon>
        <taxon>Spermatophyta</taxon>
        <taxon>Magnoliopsida</taxon>
        <taxon>eudicotyledons</taxon>
        <taxon>Gunneridae</taxon>
        <taxon>Pentapetalae</taxon>
        <taxon>rosids</taxon>
        <taxon>fabids</taxon>
        <taxon>Rosales</taxon>
        <taxon>Rosaceae</taxon>
        <taxon>Amygdaloideae</taxon>
        <taxon>Maleae</taxon>
        <taxon>Pyrus</taxon>
    </lineage>
</organism>
<dbReference type="Pfam" id="PF03108">
    <property type="entry name" value="DBD_Tnp_Mut"/>
    <property type="match status" value="1"/>
</dbReference>
<evidence type="ECO:0000313" key="7">
    <source>
        <dbReference type="Proteomes" id="UP000327157"/>
    </source>
</evidence>
<dbReference type="GO" id="GO:0003677">
    <property type="term" value="F:DNA binding"/>
    <property type="evidence" value="ECO:0007669"/>
    <property type="project" value="UniProtKB-KW"/>
</dbReference>
<keyword evidence="3" id="KW-0233">DNA recombination</keyword>
<dbReference type="PANTHER" id="PTHR31973">
    <property type="entry name" value="POLYPROTEIN, PUTATIVE-RELATED"/>
    <property type="match status" value="1"/>
</dbReference>
<evidence type="ECO:0000256" key="1">
    <source>
        <dbReference type="ARBA" id="ARBA00022578"/>
    </source>
</evidence>
<dbReference type="PROSITE" id="PS01007">
    <property type="entry name" value="TRANSPOSASE_MUTATOR"/>
    <property type="match status" value="1"/>
</dbReference>
<dbReference type="InterPro" id="IPR004332">
    <property type="entry name" value="Transposase_MuDR"/>
</dbReference>